<dbReference type="OMA" id="YSDEREM"/>
<dbReference type="InParanoid" id="A7SPX4"/>
<name>A7SPX4_NEMVE</name>
<sequence length="339" mass="40831">DELRRKLVHLNKELDQERVYVKQLRREKSVELRHLREDEQRKASTQLTELRSKLHKEKQNELTAQKEQLHREKEREIIQIIKQKDDALRTAQHEWAKEREELKGKLRAEVWSEAKEEAKKDSEREKVRLEQEIFDLRRQRKEVEDALKIIQDADKRKADEIRRIFHEHEVDMDKFKRNSWQESRRQMSEIRQLLNIIEQLEHKLGLESGHITRLRLEKEGLYDELRRKAGSFDAWDSMMSSSLRPENEINGSTSPKMDRTNGSQELRSLQRKNVELSSLVKKLDEKNQQLATRNAELMSELENSNKEHRDKNKRLEKKNQELTQNSRKLETKNKLLLEE</sequence>
<dbReference type="HOGENOM" id="CLU_820323_0_0_1"/>
<dbReference type="PANTHER" id="PTHR18935:SF8">
    <property type="entry name" value="GOLGIN SUBFAMILY A MEMBER 4-LIKE ISOFORM X1"/>
    <property type="match status" value="1"/>
</dbReference>
<dbReference type="eggNOG" id="ENOG502QRTR">
    <property type="taxonomic scope" value="Eukaryota"/>
</dbReference>
<dbReference type="GO" id="GO:0019900">
    <property type="term" value="F:kinase binding"/>
    <property type="evidence" value="ECO:0007669"/>
    <property type="project" value="InterPro"/>
</dbReference>
<protein>
    <submittedName>
        <fullName evidence="3">Uncharacterized protein</fullName>
    </submittedName>
</protein>
<dbReference type="InterPro" id="IPR024836">
    <property type="entry name" value="JAKMIP"/>
</dbReference>
<feature type="compositionally biased region" description="Basic and acidic residues" evidence="2">
    <location>
        <begin position="327"/>
        <end position="339"/>
    </location>
</feature>
<keyword evidence="4" id="KW-1185">Reference proteome</keyword>
<accession>A7SPX4</accession>
<dbReference type="PhylomeDB" id="A7SPX4"/>
<evidence type="ECO:0000313" key="3">
    <source>
        <dbReference type="EMBL" id="EDO34247.1"/>
    </source>
</evidence>
<dbReference type="EMBL" id="DS469738">
    <property type="protein sequence ID" value="EDO34247.1"/>
    <property type="molecule type" value="Genomic_DNA"/>
</dbReference>
<evidence type="ECO:0000256" key="1">
    <source>
        <dbReference type="SAM" id="Coils"/>
    </source>
</evidence>
<organism evidence="3 4">
    <name type="scientific">Nematostella vectensis</name>
    <name type="common">Starlet sea anemone</name>
    <dbReference type="NCBI Taxonomy" id="45351"/>
    <lineage>
        <taxon>Eukaryota</taxon>
        <taxon>Metazoa</taxon>
        <taxon>Cnidaria</taxon>
        <taxon>Anthozoa</taxon>
        <taxon>Hexacorallia</taxon>
        <taxon>Actiniaria</taxon>
        <taxon>Edwardsiidae</taxon>
        <taxon>Nematostella</taxon>
    </lineage>
</organism>
<feature type="non-terminal residue" evidence="3">
    <location>
        <position position="1"/>
    </location>
</feature>
<keyword evidence="1" id="KW-0175">Coiled coil</keyword>
<feature type="non-terminal residue" evidence="3">
    <location>
        <position position="339"/>
    </location>
</feature>
<proteinExistence type="predicted"/>
<dbReference type="Proteomes" id="UP000001593">
    <property type="component" value="Unassembled WGS sequence"/>
</dbReference>
<reference evidence="3 4" key="1">
    <citation type="journal article" date="2007" name="Science">
        <title>Sea anemone genome reveals ancestral eumetazoan gene repertoire and genomic organization.</title>
        <authorList>
            <person name="Putnam N.H."/>
            <person name="Srivastava M."/>
            <person name="Hellsten U."/>
            <person name="Dirks B."/>
            <person name="Chapman J."/>
            <person name="Salamov A."/>
            <person name="Terry A."/>
            <person name="Shapiro H."/>
            <person name="Lindquist E."/>
            <person name="Kapitonov V.V."/>
            <person name="Jurka J."/>
            <person name="Genikhovich G."/>
            <person name="Grigoriev I.V."/>
            <person name="Lucas S.M."/>
            <person name="Steele R.E."/>
            <person name="Finnerty J.R."/>
            <person name="Technau U."/>
            <person name="Martindale M.Q."/>
            <person name="Rokhsar D.S."/>
        </authorList>
    </citation>
    <scope>NUCLEOTIDE SEQUENCE [LARGE SCALE GENOMIC DNA]</scope>
    <source>
        <strain evidence="4">CH2 X CH6</strain>
    </source>
</reference>
<feature type="region of interest" description="Disordered" evidence="2">
    <location>
        <begin position="242"/>
        <end position="270"/>
    </location>
</feature>
<dbReference type="PANTHER" id="PTHR18935">
    <property type="entry name" value="GOLGIN SUBFAMILY A MEMBER 4-LIKE ISOFORM X1"/>
    <property type="match status" value="1"/>
</dbReference>
<dbReference type="GO" id="GO:0008017">
    <property type="term" value="F:microtubule binding"/>
    <property type="evidence" value="ECO:0007669"/>
    <property type="project" value="InterPro"/>
</dbReference>
<feature type="coiled-coil region" evidence="1">
    <location>
        <begin position="7"/>
        <end position="79"/>
    </location>
</feature>
<dbReference type="AlphaFoldDB" id="A7SPX4"/>
<feature type="region of interest" description="Disordered" evidence="2">
    <location>
        <begin position="297"/>
        <end position="339"/>
    </location>
</feature>
<evidence type="ECO:0000256" key="2">
    <source>
        <dbReference type="SAM" id="MobiDB-lite"/>
    </source>
</evidence>
<evidence type="ECO:0000313" key="4">
    <source>
        <dbReference type="Proteomes" id="UP000001593"/>
    </source>
</evidence>
<feature type="compositionally biased region" description="Polar residues" evidence="2">
    <location>
        <begin position="242"/>
        <end position="267"/>
    </location>
</feature>
<feature type="coiled-coil region" evidence="1">
    <location>
        <begin position="112"/>
        <end position="156"/>
    </location>
</feature>
<gene>
    <name evidence="3" type="ORF">NEMVEDRAFT_v1g11844</name>
</gene>